<dbReference type="InterPro" id="IPR029044">
    <property type="entry name" value="Nucleotide-diphossugar_trans"/>
</dbReference>
<evidence type="ECO:0000256" key="2">
    <source>
        <dbReference type="ARBA" id="ARBA00022676"/>
    </source>
</evidence>
<keyword evidence="2 9" id="KW-0328">Glycosyltransferase</keyword>
<dbReference type="AlphaFoldDB" id="A0A1M7RSA9"/>
<evidence type="ECO:0000313" key="10">
    <source>
        <dbReference type="Proteomes" id="UP000184066"/>
    </source>
</evidence>
<keyword evidence="3 9" id="KW-0808">Transferase</keyword>
<dbReference type="SUPFAM" id="SSF53448">
    <property type="entry name" value="Nucleotide-diphospho-sugar transferases"/>
    <property type="match status" value="1"/>
</dbReference>
<dbReference type="PANTHER" id="PTHR48090:SF3">
    <property type="entry name" value="UNDECAPRENYL-PHOSPHATE 4-DEOXY-4-FORMAMIDO-L-ARABINOSE TRANSFERASE"/>
    <property type="match status" value="1"/>
</dbReference>
<feature type="domain" description="Glycosyltransferase 2-like" evidence="8">
    <location>
        <begin position="12"/>
        <end position="174"/>
    </location>
</feature>
<dbReference type="PANTHER" id="PTHR48090">
    <property type="entry name" value="UNDECAPRENYL-PHOSPHATE 4-DEOXY-4-FORMAMIDO-L-ARABINOSE TRANSFERASE-RELATED"/>
    <property type="match status" value="1"/>
</dbReference>
<dbReference type="STRING" id="1189325.SAMN04488119_102441"/>
<dbReference type="InterPro" id="IPR050256">
    <property type="entry name" value="Glycosyltransferase_2"/>
</dbReference>
<dbReference type="InterPro" id="IPR001173">
    <property type="entry name" value="Glyco_trans_2-like"/>
</dbReference>
<keyword evidence="6" id="KW-1133">Transmembrane helix</keyword>
<evidence type="ECO:0000256" key="4">
    <source>
        <dbReference type="ARBA" id="ARBA00022692"/>
    </source>
</evidence>
<gene>
    <name evidence="9" type="ORF">SAMN05216200_10177</name>
</gene>
<protein>
    <submittedName>
        <fullName evidence="9">Dolichol-phosphate mannosyltransferase</fullName>
    </submittedName>
</protein>
<evidence type="ECO:0000313" key="9">
    <source>
        <dbReference type="EMBL" id="SHN49183.1"/>
    </source>
</evidence>
<dbReference type="GO" id="GO:0099621">
    <property type="term" value="F:undecaprenyl-phosphate 4-deoxy-4-formamido-L-arabinose transferase activity"/>
    <property type="evidence" value="ECO:0007669"/>
    <property type="project" value="TreeGrafter"/>
</dbReference>
<dbReference type="GO" id="GO:0009103">
    <property type="term" value="P:lipopolysaccharide biosynthetic process"/>
    <property type="evidence" value="ECO:0007669"/>
    <property type="project" value="UniProtKB-KW"/>
</dbReference>
<evidence type="ECO:0000256" key="7">
    <source>
        <dbReference type="ARBA" id="ARBA00023136"/>
    </source>
</evidence>
<keyword evidence="10" id="KW-1185">Reference proteome</keyword>
<organism evidence="9 10">
    <name type="scientific">Oceanicella actignis</name>
    <dbReference type="NCBI Taxonomy" id="1189325"/>
    <lineage>
        <taxon>Bacteria</taxon>
        <taxon>Pseudomonadati</taxon>
        <taxon>Pseudomonadota</taxon>
        <taxon>Alphaproteobacteria</taxon>
        <taxon>Rhodobacterales</taxon>
        <taxon>Paracoccaceae</taxon>
        <taxon>Oceanicella</taxon>
    </lineage>
</organism>
<dbReference type="GO" id="GO:0005886">
    <property type="term" value="C:plasma membrane"/>
    <property type="evidence" value="ECO:0007669"/>
    <property type="project" value="TreeGrafter"/>
</dbReference>
<dbReference type="Proteomes" id="UP000184066">
    <property type="component" value="Unassembled WGS sequence"/>
</dbReference>
<dbReference type="CDD" id="cd04179">
    <property type="entry name" value="DPM_DPG-synthase_like"/>
    <property type="match status" value="1"/>
</dbReference>
<keyword evidence="7" id="KW-0472">Membrane</keyword>
<name>A0A1M7RSA9_9RHOB</name>
<sequence length="248" mass="27464">MERPQPQTPRITVIAPMKNEAGSVMALADEIAEACAPLAPFEAIFVNDGSDDGTAEAIAEARRRHPWLRELRHAQSCGQSAAVLSGVRAARAPIICTLDGDGQNPPAEIPRMVAPLLADREGRLGLVAGQRVARQDTLSKRLASRTANALRARILRDDTRDTGCGLKAFPRHVFLELPFFDHIHRYLPALVRREGYEVAHVDVSHRPRGAGRSHYTNLGRAMVGALDLFGVWWLLRRRKLARIERIDP</sequence>
<proteinExistence type="predicted"/>
<evidence type="ECO:0000256" key="1">
    <source>
        <dbReference type="ARBA" id="ARBA00022475"/>
    </source>
</evidence>
<keyword evidence="1" id="KW-1003">Cell membrane</keyword>
<evidence type="ECO:0000256" key="6">
    <source>
        <dbReference type="ARBA" id="ARBA00022989"/>
    </source>
</evidence>
<dbReference type="EMBL" id="FRDL01000001">
    <property type="protein sequence ID" value="SHN49183.1"/>
    <property type="molecule type" value="Genomic_DNA"/>
</dbReference>
<accession>A0A1M7RSA9</accession>
<evidence type="ECO:0000256" key="3">
    <source>
        <dbReference type="ARBA" id="ARBA00022679"/>
    </source>
</evidence>
<evidence type="ECO:0000256" key="5">
    <source>
        <dbReference type="ARBA" id="ARBA00022985"/>
    </source>
</evidence>
<evidence type="ECO:0000259" key="8">
    <source>
        <dbReference type="Pfam" id="PF00535"/>
    </source>
</evidence>
<dbReference type="FunFam" id="3.90.550.10:FF:000170">
    <property type="entry name" value="Dolichol-phosphate mannosyltransferase"/>
    <property type="match status" value="1"/>
</dbReference>
<dbReference type="Gene3D" id="3.90.550.10">
    <property type="entry name" value="Spore Coat Polysaccharide Biosynthesis Protein SpsA, Chain A"/>
    <property type="match status" value="1"/>
</dbReference>
<dbReference type="RefSeq" id="WP_072745691.1">
    <property type="nucleotide sequence ID" value="NZ_FOHL01000002.1"/>
</dbReference>
<keyword evidence="5" id="KW-0448">Lipopolysaccharide biosynthesis</keyword>
<keyword evidence="4" id="KW-0812">Transmembrane</keyword>
<reference evidence="9 10" key="1">
    <citation type="submission" date="2016-12" db="EMBL/GenBank/DDBJ databases">
        <authorList>
            <person name="Song W.-J."/>
            <person name="Kurnit D.M."/>
        </authorList>
    </citation>
    <scope>NUCLEOTIDE SEQUENCE [LARGE SCALE GENOMIC DNA]</scope>
    <source>
        <strain evidence="9 10">CGMCC 1.10808</strain>
    </source>
</reference>
<dbReference type="Pfam" id="PF00535">
    <property type="entry name" value="Glycos_transf_2"/>
    <property type="match status" value="1"/>
</dbReference>